<dbReference type="InterPro" id="IPR036551">
    <property type="entry name" value="Flavin_trans-like"/>
</dbReference>
<dbReference type="InterPro" id="IPR007085">
    <property type="entry name" value="DNA/pantothenate-metab_flavo_C"/>
</dbReference>
<keyword evidence="3 4" id="KW-0436">Ligase</keyword>
<organism evidence="7">
    <name type="scientific">uncultured Desulfobacterium sp</name>
    <dbReference type="NCBI Taxonomy" id="201089"/>
    <lineage>
        <taxon>Bacteria</taxon>
        <taxon>Pseudomonadati</taxon>
        <taxon>Thermodesulfobacteriota</taxon>
        <taxon>Desulfobacteria</taxon>
        <taxon>Desulfobacterales</taxon>
        <taxon>Desulfobacteriaceae</taxon>
        <taxon>Desulfobacterium</taxon>
        <taxon>environmental samples</taxon>
    </lineage>
</organism>
<comment type="cofactor">
    <cofactor evidence="3">
        <name>FMN</name>
        <dbReference type="ChEBI" id="CHEBI:58210"/>
    </cofactor>
    <text evidence="3">Binds 1 FMN per subunit.</text>
</comment>
<sequence length="411" mass="45114">MRHIKDKNIVIGISGGIAAYKSAELLRLIQKQDANVRVVMTHNAGYFVGPLTFEALSKEPVYTDTFEKGGNSEIRHIEWAKDADAVVVAPATANIIGKIANGIADDALSTFLLAVTCPVLICPSMNTNMYEKISVLRNIETLKKDGYYIVEPASGELACGTSGQGRLPEPEEILDRLIYCLSPKDFKGKKILVTAGPTREHIDPVRFISNPSSGKMGYAIARAAEHRGGDVTLVSGPVNLEPPVNITMVNTVSAADMAKAVFDSMENFDIIIKTAAVSDYRPKEAAKQKIKKGMDEISLVLQKNEDILFELGKNKKNRVLVGFAAETENLEKNAKDKLARKNLDIIVGNLVGERPDEQNDENDDEKSPVFGMDTNKVVFFFRNGDTEHLPLMEKGMVAHALLDRIADIDKR</sequence>
<dbReference type="PANTHER" id="PTHR14359:SF6">
    <property type="entry name" value="PHOSPHOPANTOTHENOYLCYSTEINE DECARBOXYLASE"/>
    <property type="match status" value="1"/>
</dbReference>
<comment type="caution">
    <text evidence="3">Lacks conserved residue(s) required for the propagation of feature annotation.</text>
</comment>
<feature type="domain" description="DNA/pantothenate metabolism flavoprotein C-terminal" evidence="6">
    <location>
        <begin position="187"/>
        <end position="407"/>
    </location>
</feature>
<dbReference type="SUPFAM" id="SSF52507">
    <property type="entry name" value="Homo-oligomeric flavin-containing Cys decarboxylases, HFCD"/>
    <property type="match status" value="1"/>
</dbReference>
<dbReference type="GO" id="GO:0010181">
    <property type="term" value="F:FMN binding"/>
    <property type="evidence" value="ECO:0007669"/>
    <property type="project" value="UniProtKB-UniRule"/>
</dbReference>
<keyword evidence="3 4" id="KW-0288">FMN</keyword>
<dbReference type="GO" id="GO:0004633">
    <property type="term" value="F:phosphopantothenoylcysteine decarboxylase activity"/>
    <property type="evidence" value="ECO:0007669"/>
    <property type="project" value="UniProtKB-UniRule"/>
</dbReference>
<dbReference type="AlphaFoldDB" id="E1YBM3"/>
<comment type="pathway">
    <text evidence="3 4">Cofactor biosynthesis; coenzyme A biosynthesis; CoA from (R)-pantothenate: step 2/5.</text>
</comment>
<comment type="similarity">
    <text evidence="3 4">In the C-terminal section; belongs to the PPC synthetase family.</text>
</comment>
<dbReference type="PANTHER" id="PTHR14359">
    <property type="entry name" value="HOMO-OLIGOMERIC FLAVIN CONTAINING CYS DECARBOXYLASE FAMILY"/>
    <property type="match status" value="1"/>
</dbReference>
<comment type="function">
    <text evidence="3">Catalyzes two sequential steps in the biosynthesis of coenzyme A. In the first step cysteine is conjugated to 4'-phosphopantothenate to form 4-phosphopantothenoylcysteine. In the second step the latter compound is decarboxylated to form 4'-phosphopantotheine.</text>
</comment>
<name>E1YBM3_9BACT</name>
<dbReference type="EC" id="4.1.1.36" evidence="3"/>
<keyword evidence="2 3" id="KW-0456">Lyase</keyword>
<dbReference type="InterPro" id="IPR005252">
    <property type="entry name" value="CoaBC"/>
</dbReference>
<dbReference type="EC" id="6.3.2.5" evidence="3"/>
<dbReference type="InterPro" id="IPR035929">
    <property type="entry name" value="CoaB-like_sf"/>
</dbReference>
<dbReference type="GO" id="GO:0071513">
    <property type="term" value="C:phosphopantothenoylcysteine decarboxylase complex"/>
    <property type="evidence" value="ECO:0007669"/>
    <property type="project" value="TreeGrafter"/>
</dbReference>
<dbReference type="EMBL" id="FR695868">
    <property type="protein sequence ID" value="CBX27967.1"/>
    <property type="molecule type" value="Genomic_DNA"/>
</dbReference>
<dbReference type="SUPFAM" id="SSF102645">
    <property type="entry name" value="CoaB-like"/>
    <property type="match status" value="1"/>
</dbReference>
<feature type="binding site" evidence="3">
    <location>
        <position position="323"/>
    </location>
    <ligand>
        <name>CTP</name>
        <dbReference type="ChEBI" id="CHEBI:37563"/>
    </ligand>
</feature>
<feature type="binding site" evidence="3">
    <location>
        <position position="341"/>
    </location>
    <ligand>
        <name>CTP</name>
        <dbReference type="ChEBI" id="CHEBI:37563"/>
    </ligand>
</feature>
<comment type="pathway">
    <text evidence="3 4">Cofactor biosynthesis; coenzyme A biosynthesis; CoA from (R)-pantothenate: step 3/5.</text>
</comment>
<comment type="cofactor">
    <cofactor evidence="3">
        <name>Mg(2+)</name>
        <dbReference type="ChEBI" id="CHEBI:18420"/>
    </cofactor>
</comment>
<accession>E1YBM3</accession>
<dbReference type="Gene3D" id="3.40.50.1950">
    <property type="entry name" value="Flavin prenyltransferase-like"/>
    <property type="match status" value="1"/>
</dbReference>
<dbReference type="Pfam" id="PF02441">
    <property type="entry name" value="Flavoprotein"/>
    <property type="match status" value="1"/>
</dbReference>
<dbReference type="GO" id="GO:0015941">
    <property type="term" value="P:pantothenate catabolic process"/>
    <property type="evidence" value="ECO:0007669"/>
    <property type="project" value="InterPro"/>
</dbReference>
<comment type="catalytic activity">
    <reaction evidence="3 4">
        <text>(R)-4'-phosphopantothenate + L-cysteine + CTP = N-[(R)-4-phosphopantothenoyl]-L-cysteine + CMP + diphosphate + H(+)</text>
        <dbReference type="Rhea" id="RHEA:19397"/>
        <dbReference type="ChEBI" id="CHEBI:10986"/>
        <dbReference type="ChEBI" id="CHEBI:15378"/>
        <dbReference type="ChEBI" id="CHEBI:33019"/>
        <dbReference type="ChEBI" id="CHEBI:35235"/>
        <dbReference type="ChEBI" id="CHEBI:37563"/>
        <dbReference type="ChEBI" id="CHEBI:59458"/>
        <dbReference type="ChEBI" id="CHEBI:60377"/>
        <dbReference type="EC" id="6.3.2.5"/>
    </reaction>
</comment>
<reference evidence="7" key="1">
    <citation type="journal article" date="2011" name="Environ. Microbiol.">
        <title>Genomic insights into the metabolic potential of the polycyclic aromatic hydrocarbon degrading sulfate-reducing Deltaproteobacterium N47.</title>
        <authorList>
            <person name="Bergmann F."/>
            <person name="Selesi D."/>
            <person name="Weinmaier T."/>
            <person name="Tischler P."/>
            <person name="Rattei T."/>
            <person name="Meckenstock R.U."/>
        </authorList>
    </citation>
    <scope>NUCLEOTIDE SEQUENCE</scope>
</reference>
<comment type="catalytic activity">
    <reaction evidence="3 4">
        <text>N-[(R)-4-phosphopantothenoyl]-L-cysteine + H(+) = (R)-4'-phosphopantetheine + CO2</text>
        <dbReference type="Rhea" id="RHEA:16793"/>
        <dbReference type="ChEBI" id="CHEBI:15378"/>
        <dbReference type="ChEBI" id="CHEBI:16526"/>
        <dbReference type="ChEBI" id="CHEBI:59458"/>
        <dbReference type="ChEBI" id="CHEBI:61723"/>
        <dbReference type="EC" id="4.1.1.36"/>
    </reaction>
</comment>
<comment type="function">
    <text evidence="4">Catalyzes two steps in the biosynthesis of coenzyme A. In the first step cysteine is conjugated to 4'-phosphopantothenate to form 4-phosphopantothenoylcysteine, in the latter compound is decarboxylated to form 4'-phosphopantotheine.</text>
</comment>
<feature type="binding site" evidence="3">
    <location>
        <position position="279"/>
    </location>
    <ligand>
        <name>CTP</name>
        <dbReference type="ChEBI" id="CHEBI:37563"/>
    </ligand>
</feature>
<dbReference type="Gene3D" id="3.40.50.10300">
    <property type="entry name" value="CoaB-like"/>
    <property type="match status" value="1"/>
</dbReference>
<feature type="binding site" evidence="3">
    <location>
        <position position="289"/>
    </location>
    <ligand>
        <name>CTP</name>
        <dbReference type="ChEBI" id="CHEBI:37563"/>
    </ligand>
</feature>
<keyword evidence="3" id="KW-0511">Multifunctional enzyme</keyword>
<dbReference type="InterPro" id="IPR003382">
    <property type="entry name" value="Flavoprotein"/>
</dbReference>
<dbReference type="GO" id="GO:0046872">
    <property type="term" value="F:metal ion binding"/>
    <property type="evidence" value="ECO:0007669"/>
    <property type="project" value="UniProtKB-KW"/>
</dbReference>
<dbReference type="Pfam" id="PF04127">
    <property type="entry name" value="DFP"/>
    <property type="match status" value="1"/>
</dbReference>
<keyword evidence="3 4" id="KW-0285">Flavoprotein</keyword>
<evidence type="ECO:0000256" key="3">
    <source>
        <dbReference type="HAMAP-Rule" id="MF_02225"/>
    </source>
</evidence>
<dbReference type="UniPathway" id="UPA00241">
    <property type="reaction ID" value="UER00353"/>
</dbReference>
<feature type="active site" description="Proton donor" evidence="3">
    <location>
        <position position="159"/>
    </location>
</feature>
<gene>
    <name evidence="3" type="primary">coaBC</name>
    <name evidence="7" type="ORF">N47_G32910</name>
</gene>
<evidence type="ECO:0000256" key="1">
    <source>
        <dbReference type="ARBA" id="ARBA00022793"/>
    </source>
</evidence>
<feature type="binding site" evidence="3">
    <location>
        <position position="337"/>
    </location>
    <ligand>
        <name>CTP</name>
        <dbReference type="ChEBI" id="CHEBI:37563"/>
    </ligand>
</feature>
<dbReference type="GO" id="GO:0004632">
    <property type="term" value="F:phosphopantothenate--cysteine ligase activity"/>
    <property type="evidence" value="ECO:0007669"/>
    <property type="project" value="UniProtKB-UniRule"/>
</dbReference>
<comment type="similarity">
    <text evidence="3 4">In the N-terminal section; belongs to the HFCD (homo-oligomeric flavin containing Cys decarboxylase) superfamily.</text>
</comment>
<keyword evidence="3" id="KW-0479">Metal-binding</keyword>
<proteinExistence type="inferred from homology"/>
<evidence type="ECO:0000259" key="5">
    <source>
        <dbReference type="Pfam" id="PF02441"/>
    </source>
</evidence>
<evidence type="ECO:0000259" key="6">
    <source>
        <dbReference type="Pfam" id="PF04127"/>
    </source>
</evidence>
<evidence type="ECO:0000256" key="4">
    <source>
        <dbReference type="RuleBase" id="RU364078"/>
    </source>
</evidence>
<feature type="region of interest" description="Phosphopantothenoylcysteine decarboxylase" evidence="3">
    <location>
        <begin position="1"/>
        <end position="190"/>
    </location>
</feature>
<dbReference type="GO" id="GO:0015937">
    <property type="term" value="P:coenzyme A biosynthetic process"/>
    <property type="evidence" value="ECO:0007669"/>
    <property type="project" value="UniProtKB-UniRule"/>
</dbReference>
<dbReference type="HAMAP" id="MF_02225">
    <property type="entry name" value="CoaBC"/>
    <property type="match status" value="1"/>
</dbReference>
<feature type="region of interest" description="Phosphopantothenate--cysteine ligase" evidence="3">
    <location>
        <begin position="191"/>
        <end position="411"/>
    </location>
</feature>
<protein>
    <recommendedName>
        <fullName evidence="3">Coenzyme A biosynthesis bifunctional protein CoaBC</fullName>
    </recommendedName>
    <alternativeName>
        <fullName evidence="3">DNA/pantothenate metabolism flavoprotein</fullName>
    </alternativeName>
    <alternativeName>
        <fullName evidence="3">Phosphopantothenoylcysteine synthetase/decarboxylase</fullName>
        <shortName evidence="3">PPCS-PPCDC</shortName>
    </alternativeName>
    <domain>
        <recommendedName>
            <fullName evidence="3">Phosphopantothenoylcysteine decarboxylase</fullName>
            <shortName evidence="3">PPC decarboxylase</shortName>
            <shortName evidence="3">PPC-DC</shortName>
            <ecNumber evidence="3">4.1.1.36</ecNumber>
        </recommendedName>
        <alternativeName>
            <fullName evidence="3">CoaC</fullName>
        </alternativeName>
    </domain>
    <domain>
        <recommendedName>
            <fullName evidence="3">Phosphopantothenate--cysteine ligase</fullName>
            <ecNumber evidence="3">6.3.2.5</ecNumber>
        </recommendedName>
        <alternativeName>
            <fullName evidence="3">CoaB</fullName>
        </alternativeName>
        <alternativeName>
            <fullName evidence="3">Phosphopantothenoylcysteine synthetase</fullName>
            <shortName evidence="3">PPC synthetase</shortName>
            <shortName evidence="3">PPC-S</shortName>
        </alternativeName>
    </domain>
</protein>
<evidence type="ECO:0000256" key="2">
    <source>
        <dbReference type="ARBA" id="ARBA00023239"/>
    </source>
</evidence>
<dbReference type="NCBIfam" id="TIGR00521">
    <property type="entry name" value="coaBC_dfp"/>
    <property type="match status" value="1"/>
</dbReference>
<keyword evidence="3" id="KW-0460">Magnesium</keyword>
<feature type="domain" description="Flavoprotein" evidence="5">
    <location>
        <begin position="7"/>
        <end position="178"/>
    </location>
</feature>
<keyword evidence="1 3" id="KW-0210">Decarboxylase</keyword>
<evidence type="ECO:0000313" key="7">
    <source>
        <dbReference type="EMBL" id="CBX27967.1"/>
    </source>
</evidence>